<evidence type="ECO:0000256" key="2">
    <source>
        <dbReference type="ARBA" id="ARBA00022692"/>
    </source>
</evidence>
<proteinExistence type="predicted"/>
<keyword evidence="3 5" id="KW-1133">Transmembrane helix</keyword>
<dbReference type="PANTHER" id="PTHR39157">
    <property type="entry name" value="INTEGRAL MEMBRANE PROTEIN-RELATED"/>
    <property type="match status" value="1"/>
</dbReference>
<dbReference type="EC" id="1.8.5.2" evidence="6"/>
<dbReference type="EMBL" id="JAGGLD010000001">
    <property type="protein sequence ID" value="MBP1999277.1"/>
    <property type="molecule type" value="Genomic_DNA"/>
</dbReference>
<comment type="caution">
    <text evidence="6">The sequence shown here is derived from an EMBL/GenBank/DDBJ whole genome shotgun (WGS) entry which is preliminary data.</text>
</comment>
<keyword evidence="2 5" id="KW-0812">Transmembrane</keyword>
<reference evidence="6 7" key="1">
    <citation type="submission" date="2021-03" db="EMBL/GenBank/DDBJ databases">
        <title>Genomic Encyclopedia of Type Strains, Phase IV (KMG-IV): sequencing the most valuable type-strain genomes for metagenomic binning, comparative biology and taxonomic classification.</title>
        <authorList>
            <person name="Goeker M."/>
        </authorList>
    </citation>
    <scope>NUCLEOTIDE SEQUENCE [LARGE SCALE GENOMIC DNA]</scope>
    <source>
        <strain evidence="6 7">DSM 26806</strain>
    </source>
</reference>
<accession>A0ABS4JC35</accession>
<evidence type="ECO:0000313" key="6">
    <source>
        <dbReference type="EMBL" id="MBP1999277.1"/>
    </source>
</evidence>
<keyword evidence="7" id="KW-1185">Reference proteome</keyword>
<sequence>MTIIRVYLGYEWIKGGWSKVTEGFDASGFLSGALAKSTGEYPDVQTWWASFLQHVAIPGVGFFNVLVSYGEFLVGLGLILGTFTTFAALMGFVMNLAYLLSGSVSTNAQMLVLEVIIIAAGMNAARLGLDYWLIPLLFKRKRNTLDSPSLGLRNDQSEAV</sequence>
<dbReference type="GO" id="GO:0043831">
    <property type="term" value="F:thiosulfate dehydrogenase (quinone) activity"/>
    <property type="evidence" value="ECO:0007669"/>
    <property type="project" value="UniProtKB-EC"/>
</dbReference>
<dbReference type="Proteomes" id="UP001519288">
    <property type="component" value="Unassembled WGS sequence"/>
</dbReference>
<protein>
    <submittedName>
        <fullName evidence="6">Thiosulfate dehydrogenase [quinone] large subunit</fullName>
        <ecNumber evidence="6">1.8.5.2</ecNumber>
    </submittedName>
</protein>
<feature type="transmembrane region" description="Helical" evidence="5">
    <location>
        <begin position="47"/>
        <end position="66"/>
    </location>
</feature>
<evidence type="ECO:0000256" key="3">
    <source>
        <dbReference type="ARBA" id="ARBA00022989"/>
    </source>
</evidence>
<comment type="subcellular location">
    <subcellularLocation>
        <location evidence="1">Membrane</location>
        <topology evidence="1">Multi-pass membrane protein</topology>
    </subcellularLocation>
</comment>
<feature type="transmembrane region" description="Helical" evidence="5">
    <location>
        <begin position="73"/>
        <end position="98"/>
    </location>
</feature>
<dbReference type="Pfam" id="PF07681">
    <property type="entry name" value="DoxX"/>
    <property type="match status" value="1"/>
</dbReference>
<dbReference type="InterPro" id="IPR032808">
    <property type="entry name" value="DoxX"/>
</dbReference>
<evidence type="ECO:0000256" key="1">
    <source>
        <dbReference type="ARBA" id="ARBA00004141"/>
    </source>
</evidence>
<feature type="transmembrane region" description="Helical" evidence="5">
    <location>
        <begin position="110"/>
        <end position="133"/>
    </location>
</feature>
<evidence type="ECO:0000313" key="7">
    <source>
        <dbReference type="Proteomes" id="UP001519288"/>
    </source>
</evidence>
<organism evidence="6 7">
    <name type="scientific">Paenibacillus shirakamiensis</name>
    <dbReference type="NCBI Taxonomy" id="1265935"/>
    <lineage>
        <taxon>Bacteria</taxon>
        <taxon>Bacillati</taxon>
        <taxon>Bacillota</taxon>
        <taxon>Bacilli</taxon>
        <taxon>Bacillales</taxon>
        <taxon>Paenibacillaceae</taxon>
        <taxon>Paenibacillus</taxon>
    </lineage>
</organism>
<keyword evidence="4 5" id="KW-0472">Membrane</keyword>
<gene>
    <name evidence="6" type="ORF">J2Z69_000296</name>
</gene>
<name>A0ABS4JC35_9BACL</name>
<evidence type="ECO:0000256" key="4">
    <source>
        <dbReference type="ARBA" id="ARBA00023136"/>
    </source>
</evidence>
<keyword evidence="6" id="KW-0560">Oxidoreductase</keyword>
<evidence type="ECO:0000256" key="5">
    <source>
        <dbReference type="SAM" id="Phobius"/>
    </source>
</evidence>
<dbReference type="PANTHER" id="PTHR39157:SF1">
    <property type="entry name" value="DOXX FAMILY PROTEIN"/>
    <property type="match status" value="1"/>
</dbReference>